<dbReference type="InterPro" id="IPR009057">
    <property type="entry name" value="Homeodomain-like_sf"/>
</dbReference>
<dbReference type="AlphaFoldDB" id="A0A2P6RZF1"/>
<dbReference type="PANTHER" id="PTHR31499">
    <property type="entry name" value="MYB FAMILY TRANSCRIPTION FACTOR PHL11"/>
    <property type="match status" value="1"/>
</dbReference>
<dbReference type="GO" id="GO:0003700">
    <property type="term" value="F:DNA-binding transcription factor activity"/>
    <property type="evidence" value="ECO:0007669"/>
    <property type="project" value="InterPro"/>
</dbReference>
<evidence type="ECO:0000256" key="1">
    <source>
        <dbReference type="ARBA" id="ARBA00004123"/>
    </source>
</evidence>
<keyword evidence="6" id="KW-0539">Nucleus</keyword>
<feature type="region of interest" description="Disordered" evidence="7">
    <location>
        <begin position="405"/>
        <end position="481"/>
    </location>
</feature>
<feature type="compositionally biased region" description="Polar residues" evidence="7">
    <location>
        <begin position="415"/>
        <end position="434"/>
    </location>
</feature>
<feature type="region of interest" description="Disordered" evidence="7">
    <location>
        <begin position="233"/>
        <end position="255"/>
    </location>
</feature>
<dbReference type="PANTHER" id="PTHR31499:SF80">
    <property type="entry name" value="HTH MYB-TYPE DOMAIN-CONTAINING PROTEIN"/>
    <property type="match status" value="1"/>
</dbReference>
<keyword evidence="4" id="KW-0175">Coiled coil</keyword>
<sequence length="481" mass="52771">MKVGLSHVIMSHHGVSSVAQSQTTKGITESYCTSLSPVHDFWGCESEGRSSVARECSSARLSPFIRTESFSSPTNVRESSLQHSKSTFSRSSVFCTSLYQSSSSSSERQLGNLPFLPHPPIYSQSISAVDSKYPMLLSEDVSNQYDDEQSDYLMKDFLNLTGDASDDSFHGIGRGGDTIALTDQLEFQFLSDQLDIAITDNGENPRLDEIYEIPQASSKPAIELTCSKSCGSTAPPVDALSSHPSPGPSSAHRPRMRWTPELHERFVEAVKKLDGAEKATPKGVLKVMNVEGLTIYHVKSHLQKYRLAKYMPEKKEDKKASSSEEKKAAASGMESDGRRKGSFHITEALRMQMEVQKQLHEQLEVQRSLQLRIEEHAKYLEKILEEQQKAGSALFSPQALSSLTTNSIKDPEQHPSPSAGVSPSQPTESDSLSPLSLKHKAADCSDSGAQACTKKLRIEEKPDEPVVENLSATVTTTTASQ</sequence>
<feature type="compositionally biased region" description="Polar residues" evidence="7">
    <location>
        <begin position="470"/>
        <end position="481"/>
    </location>
</feature>
<dbReference type="Pfam" id="PF00249">
    <property type="entry name" value="Myb_DNA-binding"/>
    <property type="match status" value="1"/>
</dbReference>
<accession>A0A2P6RZF1</accession>
<evidence type="ECO:0000313" key="10">
    <source>
        <dbReference type="Proteomes" id="UP000238479"/>
    </source>
</evidence>
<dbReference type="OrthoDB" id="551907at2759"/>
<name>A0A2P6RZF1_ROSCH</name>
<comment type="similarity">
    <text evidence="2">Belongs to the MYB-CC family.</text>
</comment>
<organism evidence="9 10">
    <name type="scientific">Rosa chinensis</name>
    <name type="common">China rose</name>
    <dbReference type="NCBI Taxonomy" id="74649"/>
    <lineage>
        <taxon>Eukaryota</taxon>
        <taxon>Viridiplantae</taxon>
        <taxon>Streptophyta</taxon>
        <taxon>Embryophyta</taxon>
        <taxon>Tracheophyta</taxon>
        <taxon>Spermatophyta</taxon>
        <taxon>Magnoliopsida</taxon>
        <taxon>eudicotyledons</taxon>
        <taxon>Gunneridae</taxon>
        <taxon>Pentapetalae</taxon>
        <taxon>rosids</taxon>
        <taxon>fabids</taxon>
        <taxon>Rosales</taxon>
        <taxon>Rosaceae</taxon>
        <taxon>Rosoideae</taxon>
        <taxon>Rosoideae incertae sedis</taxon>
        <taxon>Rosa</taxon>
    </lineage>
</organism>
<evidence type="ECO:0000259" key="8">
    <source>
        <dbReference type="PROSITE" id="PS51294"/>
    </source>
</evidence>
<dbReference type="SUPFAM" id="SSF46689">
    <property type="entry name" value="Homeodomain-like"/>
    <property type="match status" value="1"/>
</dbReference>
<dbReference type="InterPro" id="IPR025756">
    <property type="entry name" value="Myb_CC_LHEQLE"/>
</dbReference>
<evidence type="ECO:0000256" key="5">
    <source>
        <dbReference type="ARBA" id="ARBA00023163"/>
    </source>
</evidence>
<dbReference type="InterPro" id="IPR001005">
    <property type="entry name" value="SANT/Myb"/>
</dbReference>
<protein>
    <submittedName>
        <fullName evidence="9">Putative transcription factor MYB-HB-like family</fullName>
    </submittedName>
</protein>
<feature type="domain" description="HTH myb-type" evidence="8">
    <location>
        <begin position="250"/>
        <end position="310"/>
    </location>
</feature>
<dbReference type="InterPro" id="IPR006447">
    <property type="entry name" value="Myb_dom_plants"/>
</dbReference>
<dbReference type="Gene3D" id="1.10.10.60">
    <property type="entry name" value="Homeodomain-like"/>
    <property type="match status" value="1"/>
</dbReference>
<dbReference type="STRING" id="74649.A0A2P6RZF1"/>
<keyword evidence="5" id="KW-0804">Transcription</keyword>
<dbReference type="InterPro" id="IPR046955">
    <property type="entry name" value="PHR1-like"/>
</dbReference>
<dbReference type="OMA" id="NQYDDEQ"/>
<dbReference type="NCBIfam" id="TIGR01557">
    <property type="entry name" value="myb_SHAQKYF"/>
    <property type="match status" value="1"/>
</dbReference>
<comment type="subcellular location">
    <subcellularLocation>
        <location evidence="1">Nucleus</location>
    </subcellularLocation>
</comment>
<dbReference type="Pfam" id="PF14379">
    <property type="entry name" value="Myb_CC_LHEQLE"/>
    <property type="match status" value="1"/>
</dbReference>
<evidence type="ECO:0000256" key="6">
    <source>
        <dbReference type="ARBA" id="ARBA00023242"/>
    </source>
</evidence>
<gene>
    <name evidence="9" type="ORF">RchiOBHm_Chr2g0148421</name>
</gene>
<evidence type="ECO:0000256" key="3">
    <source>
        <dbReference type="ARBA" id="ARBA00023015"/>
    </source>
</evidence>
<dbReference type="FunFam" id="1.10.10.60:FF:000002">
    <property type="entry name" value="Myb family transcription factor"/>
    <property type="match status" value="1"/>
</dbReference>
<feature type="compositionally biased region" description="Low complexity" evidence="7">
    <location>
        <begin position="241"/>
        <end position="251"/>
    </location>
</feature>
<evidence type="ECO:0000256" key="7">
    <source>
        <dbReference type="SAM" id="MobiDB-lite"/>
    </source>
</evidence>
<dbReference type="GO" id="GO:0005634">
    <property type="term" value="C:nucleus"/>
    <property type="evidence" value="ECO:0007669"/>
    <property type="project" value="UniProtKB-SubCell"/>
</dbReference>
<keyword evidence="10" id="KW-1185">Reference proteome</keyword>
<dbReference type="Gramene" id="PRQ51799">
    <property type="protein sequence ID" value="PRQ51799"/>
    <property type="gene ID" value="RchiOBHm_Chr2g0148421"/>
</dbReference>
<reference evidence="9 10" key="1">
    <citation type="journal article" date="2018" name="Nat. Genet.">
        <title>The Rosa genome provides new insights in the design of modern roses.</title>
        <authorList>
            <person name="Bendahmane M."/>
        </authorList>
    </citation>
    <scope>NUCLEOTIDE SEQUENCE [LARGE SCALE GENOMIC DNA]</scope>
    <source>
        <strain evidence="10">cv. Old Blush</strain>
    </source>
</reference>
<dbReference type="Proteomes" id="UP000238479">
    <property type="component" value="Chromosome 2"/>
</dbReference>
<evidence type="ECO:0000313" key="9">
    <source>
        <dbReference type="EMBL" id="PRQ51799.1"/>
    </source>
</evidence>
<dbReference type="PROSITE" id="PS51294">
    <property type="entry name" value="HTH_MYB"/>
    <property type="match status" value="1"/>
</dbReference>
<comment type="caution">
    <text evidence="9">The sequence shown here is derived from an EMBL/GenBank/DDBJ whole genome shotgun (WGS) entry which is preliminary data.</text>
</comment>
<evidence type="ECO:0000256" key="4">
    <source>
        <dbReference type="ARBA" id="ARBA00023054"/>
    </source>
</evidence>
<evidence type="ECO:0000256" key="2">
    <source>
        <dbReference type="ARBA" id="ARBA00006783"/>
    </source>
</evidence>
<dbReference type="InterPro" id="IPR017930">
    <property type="entry name" value="Myb_dom"/>
</dbReference>
<feature type="region of interest" description="Disordered" evidence="7">
    <location>
        <begin position="313"/>
        <end position="340"/>
    </location>
</feature>
<proteinExistence type="inferred from homology"/>
<feature type="compositionally biased region" description="Basic and acidic residues" evidence="7">
    <location>
        <begin position="313"/>
        <end position="328"/>
    </location>
</feature>
<dbReference type="EMBL" id="PDCK01000040">
    <property type="protein sequence ID" value="PRQ51799.1"/>
    <property type="molecule type" value="Genomic_DNA"/>
</dbReference>
<dbReference type="GO" id="GO:0003677">
    <property type="term" value="F:DNA binding"/>
    <property type="evidence" value="ECO:0007669"/>
    <property type="project" value="InterPro"/>
</dbReference>
<keyword evidence="3" id="KW-0805">Transcription regulation</keyword>